<gene>
    <name evidence="1" type="ORF">EDM21_03320</name>
</gene>
<keyword evidence="2" id="KW-1185">Reference proteome</keyword>
<dbReference type="Pfam" id="PF01955">
    <property type="entry name" value="CbiZ"/>
    <property type="match status" value="1"/>
</dbReference>
<reference evidence="1 2" key="1">
    <citation type="journal article" date="2019" name="Microorganisms">
        <title>Paenibacillus lutrae sp. nov., A Chitinolytic Species Isolated from A River Otter in Castril Natural Park, Granada, Spain.</title>
        <authorList>
            <person name="Rodriguez M."/>
            <person name="Reina J.C."/>
            <person name="Bejar V."/>
            <person name="Llamas I."/>
        </authorList>
    </citation>
    <scope>NUCLEOTIDE SEQUENCE [LARGE SCALE GENOMIC DNA]</scope>
    <source>
        <strain evidence="1 2">N10</strain>
    </source>
</reference>
<dbReference type="PANTHER" id="PTHR35336">
    <property type="entry name" value="ADENOSYLCOBINAMIDE AMIDOHYDROLASE"/>
    <property type="match status" value="1"/>
</dbReference>
<dbReference type="InterPro" id="IPR002808">
    <property type="entry name" value="AdoCbi_amidolase"/>
</dbReference>
<evidence type="ECO:0000313" key="2">
    <source>
        <dbReference type="Proteomes" id="UP000490800"/>
    </source>
</evidence>
<accession>A0A7X3FF63</accession>
<dbReference type="EMBL" id="RHLK01000002">
    <property type="protein sequence ID" value="MVO98573.1"/>
    <property type="molecule type" value="Genomic_DNA"/>
</dbReference>
<protein>
    <recommendedName>
        <fullName evidence="3">Adenosylcobinamide amidohydrolase</fullName>
    </recommendedName>
</protein>
<proteinExistence type="predicted"/>
<sequence length="262" mass="27513">MDKQDSAEVFRYVSEPAAALTETLRNGQGDRYLLLESEQPLRTLNSAPWGGGFGFHSRLINRQVDKSYMCEDPLTEMDDFLNRSEIEAATAACLLTSVHMSGVGRCHMRWRETGPARSEGSYEAGPSGDIAVSVWVTVGYSNKARAGRVLAPAALFPGTINVIVVIEGKLTDAAMVNAVITATEAKAAALQDLGVAMEDGSAATGTTTDAVLIAATQSGRAHLYAGTATLLGHMIGRAVYEAAMESGRIYAQVLAGPGSGGA</sequence>
<comment type="caution">
    <text evidence="1">The sequence shown here is derived from an EMBL/GenBank/DDBJ whole genome shotgun (WGS) entry which is preliminary data.</text>
</comment>
<dbReference type="PANTHER" id="PTHR35336:SF5">
    <property type="entry name" value="ADENOSYLCOBINAMIDE AMIDOHYDROLASE"/>
    <property type="match status" value="1"/>
</dbReference>
<evidence type="ECO:0008006" key="3">
    <source>
        <dbReference type="Google" id="ProtNLM"/>
    </source>
</evidence>
<dbReference type="InterPro" id="IPR052209">
    <property type="entry name" value="CbiZ"/>
</dbReference>
<dbReference type="Proteomes" id="UP000490800">
    <property type="component" value="Unassembled WGS sequence"/>
</dbReference>
<dbReference type="AlphaFoldDB" id="A0A7X3FF63"/>
<evidence type="ECO:0000313" key="1">
    <source>
        <dbReference type="EMBL" id="MVO98573.1"/>
    </source>
</evidence>
<name>A0A7X3FF63_9BACL</name>
<organism evidence="1 2">
    <name type="scientific">Paenibacillus lutrae</name>
    <dbReference type="NCBI Taxonomy" id="2078573"/>
    <lineage>
        <taxon>Bacteria</taxon>
        <taxon>Bacillati</taxon>
        <taxon>Bacillota</taxon>
        <taxon>Bacilli</taxon>
        <taxon>Bacillales</taxon>
        <taxon>Paenibacillaceae</taxon>
        <taxon>Paenibacillus</taxon>
    </lineage>
</organism>